<proteinExistence type="inferred from homology"/>
<dbReference type="HAMAP" id="MF_01369_B">
    <property type="entry name" value="Ribosomal_uL23_B"/>
    <property type="match status" value="1"/>
</dbReference>
<evidence type="ECO:0000256" key="2">
    <source>
        <dbReference type="ARBA" id="ARBA00022980"/>
    </source>
</evidence>
<protein>
    <recommendedName>
        <fullName evidence="4">Large ribosomal subunit protein uL23</fullName>
    </recommendedName>
</protein>
<keyword evidence="2 4" id="KW-0689">Ribosomal protein</keyword>
<dbReference type="GO" id="GO:1990904">
    <property type="term" value="C:ribonucleoprotein complex"/>
    <property type="evidence" value="ECO:0007669"/>
    <property type="project" value="UniProtKB-KW"/>
</dbReference>
<sequence>MAVVAKPGIELEPHQIVYRPLVTEKGTHLSERYNAYTFEVNAQASKPQIKAAVETLWKVRVLRVRTQNRVGKPRRHKMVHSYTQAWKKAIVELHPDDRIAFF</sequence>
<evidence type="ECO:0000256" key="4">
    <source>
        <dbReference type="HAMAP-Rule" id="MF_01369"/>
    </source>
</evidence>
<comment type="function">
    <text evidence="4">One of the early assembly proteins it binds 23S rRNA. One of the proteins that surrounds the polypeptide exit tunnel on the outside of the ribosome. Forms the main docking site for trigger factor binding to the ribosome.</text>
</comment>
<dbReference type="GO" id="GO:0005840">
    <property type="term" value="C:ribosome"/>
    <property type="evidence" value="ECO:0007669"/>
    <property type="project" value="UniProtKB-KW"/>
</dbReference>
<keyword evidence="4" id="KW-0699">rRNA-binding</keyword>
<evidence type="ECO:0000256" key="1">
    <source>
        <dbReference type="ARBA" id="ARBA00006700"/>
    </source>
</evidence>
<gene>
    <name evidence="4" type="primary">rplW</name>
    <name evidence="5" type="ORF">ENQ76_11860</name>
</gene>
<dbReference type="Gene3D" id="3.30.70.330">
    <property type="match status" value="1"/>
</dbReference>
<dbReference type="AlphaFoldDB" id="A0A7C2NYT4"/>
<accession>A0A7C2NYT4</accession>
<comment type="subunit">
    <text evidence="4">Part of the 50S ribosomal subunit. Contacts protein L29, and trigger factor when it is bound to the ribosome.</text>
</comment>
<keyword evidence="3 4" id="KW-0687">Ribonucleoprotein</keyword>
<dbReference type="InterPro" id="IPR012677">
    <property type="entry name" value="Nucleotide-bd_a/b_plait_sf"/>
</dbReference>
<dbReference type="GO" id="GO:0003735">
    <property type="term" value="F:structural constituent of ribosome"/>
    <property type="evidence" value="ECO:0007669"/>
    <property type="project" value="InterPro"/>
</dbReference>
<evidence type="ECO:0000256" key="3">
    <source>
        <dbReference type="ARBA" id="ARBA00023274"/>
    </source>
</evidence>
<keyword evidence="4" id="KW-0694">RNA-binding</keyword>
<comment type="caution">
    <text evidence="5">The sequence shown here is derived from an EMBL/GenBank/DDBJ whole genome shotgun (WGS) entry which is preliminary data.</text>
</comment>
<dbReference type="Pfam" id="PF00276">
    <property type="entry name" value="Ribosomal_L23"/>
    <property type="match status" value="1"/>
</dbReference>
<dbReference type="GO" id="GO:0006412">
    <property type="term" value="P:translation"/>
    <property type="evidence" value="ECO:0007669"/>
    <property type="project" value="UniProtKB-UniRule"/>
</dbReference>
<dbReference type="EMBL" id="DSOK01000331">
    <property type="protein sequence ID" value="HEN16149.1"/>
    <property type="molecule type" value="Genomic_DNA"/>
</dbReference>
<dbReference type="GO" id="GO:0019843">
    <property type="term" value="F:rRNA binding"/>
    <property type="evidence" value="ECO:0007669"/>
    <property type="project" value="UniProtKB-UniRule"/>
</dbReference>
<dbReference type="NCBIfam" id="NF004363">
    <property type="entry name" value="PRK05738.2-4"/>
    <property type="match status" value="1"/>
</dbReference>
<dbReference type="PANTHER" id="PTHR11620">
    <property type="entry name" value="60S RIBOSOMAL PROTEIN L23A"/>
    <property type="match status" value="1"/>
</dbReference>
<comment type="similarity">
    <text evidence="1 4">Belongs to the universal ribosomal protein uL23 family.</text>
</comment>
<name>A0A7C2NYT4_9PLAN</name>
<organism evidence="5">
    <name type="scientific">Schlesneria paludicola</name>
    <dbReference type="NCBI Taxonomy" id="360056"/>
    <lineage>
        <taxon>Bacteria</taxon>
        <taxon>Pseudomonadati</taxon>
        <taxon>Planctomycetota</taxon>
        <taxon>Planctomycetia</taxon>
        <taxon>Planctomycetales</taxon>
        <taxon>Planctomycetaceae</taxon>
        <taxon>Schlesneria</taxon>
    </lineage>
</organism>
<evidence type="ECO:0000313" key="5">
    <source>
        <dbReference type="EMBL" id="HEN16149.1"/>
    </source>
</evidence>
<dbReference type="InterPro" id="IPR012678">
    <property type="entry name" value="Ribosomal_uL23/eL15/eS24_sf"/>
</dbReference>
<reference evidence="5" key="1">
    <citation type="journal article" date="2020" name="mSystems">
        <title>Genome- and Community-Level Interaction Insights into Carbon Utilization and Element Cycling Functions of Hydrothermarchaeota in Hydrothermal Sediment.</title>
        <authorList>
            <person name="Zhou Z."/>
            <person name="Liu Y."/>
            <person name="Xu W."/>
            <person name="Pan J."/>
            <person name="Luo Z.H."/>
            <person name="Li M."/>
        </authorList>
    </citation>
    <scope>NUCLEOTIDE SEQUENCE [LARGE SCALE GENOMIC DNA]</scope>
    <source>
        <strain evidence="5">SpSt-339</strain>
    </source>
</reference>
<dbReference type="InterPro" id="IPR013025">
    <property type="entry name" value="Ribosomal_uL23-like"/>
</dbReference>
<dbReference type="SUPFAM" id="SSF54189">
    <property type="entry name" value="Ribosomal proteins S24e, L23 and L15e"/>
    <property type="match status" value="1"/>
</dbReference>